<dbReference type="Proteomes" id="UP000277582">
    <property type="component" value="Unassembled WGS sequence"/>
</dbReference>
<gene>
    <name evidence="3" type="ORF">D6D85_07260</name>
</gene>
<dbReference type="Pfam" id="PF08241">
    <property type="entry name" value="Methyltransf_11"/>
    <property type="match status" value="1"/>
</dbReference>
<evidence type="ECO:0000313" key="4">
    <source>
        <dbReference type="Proteomes" id="UP000277582"/>
    </source>
</evidence>
<dbReference type="PANTHER" id="PTHR43861">
    <property type="entry name" value="TRANS-ACONITATE 2-METHYLTRANSFERASE-RELATED"/>
    <property type="match status" value="1"/>
</dbReference>
<feature type="domain" description="Methyltransferase type 11" evidence="2">
    <location>
        <begin position="52"/>
        <end position="141"/>
    </location>
</feature>
<feature type="transmembrane region" description="Helical" evidence="1">
    <location>
        <begin position="186"/>
        <end position="206"/>
    </location>
</feature>
<dbReference type="InterPro" id="IPR013216">
    <property type="entry name" value="Methyltransf_11"/>
</dbReference>
<dbReference type="OrthoDB" id="1018at2157"/>
<dbReference type="CDD" id="cd02440">
    <property type="entry name" value="AdoMet_MTases"/>
    <property type="match status" value="1"/>
</dbReference>
<dbReference type="RefSeq" id="WP_125671355.1">
    <property type="nucleotide sequence ID" value="NZ_RCOS01000083.1"/>
</dbReference>
<keyword evidence="3" id="KW-0489">Methyltransferase</keyword>
<keyword evidence="1" id="KW-0812">Transmembrane</keyword>
<name>A0A3R9X497_9CREN</name>
<evidence type="ECO:0000256" key="1">
    <source>
        <dbReference type="SAM" id="Phobius"/>
    </source>
</evidence>
<dbReference type="GO" id="GO:0008757">
    <property type="term" value="F:S-adenosylmethionine-dependent methyltransferase activity"/>
    <property type="evidence" value="ECO:0007669"/>
    <property type="project" value="InterPro"/>
</dbReference>
<dbReference type="GO" id="GO:0032259">
    <property type="term" value="P:methylation"/>
    <property type="evidence" value="ECO:0007669"/>
    <property type="project" value="UniProtKB-KW"/>
</dbReference>
<dbReference type="InterPro" id="IPR029063">
    <property type="entry name" value="SAM-dependent_MTases_sf"/>
</dbReference>
<reference evidence="3 4" key="1">
    <citation type="submission" date="2018-10" db="EMBL/GenBank/DDBJ databases">
        <title>Co-occurring genomic capacity for anaerobic methane metabolism and dissimilatory sulfite reduction discovered in the Korarchaeota.</title>
        <authorList>
            <person name="Mckay L.J."/>
            <person name="Dlakic M."/>
            <person name="Fields M.W."/>
            <person name="Delmont T.O."/>
            <person name="Eren A.M."/>
            <person name="Jay Z.J."/>
            <person name="Klingelsmith K.B."/>
            <person name="Rusch D.B."/>
            <person name="Inskeep W.P."/>
        </authorList>
    </citation>
    <scope>NUCLEOTIDE SEQUENCE [LARGE SCALE GENOMIC DNA]</scope>
    <source>
        <strain evidence="3 4">MDKW</strain>
    </source>
</reference>
<comment type="caution">
    <text evidence="3">The sequence shown here is derived from an EMBL/GenBank/DDBJ whole genome shotgun (WGS) entry which is preliminary data.</text>
</comment>
<dbReference type="EMBL" id="RCOS01000083">
    <property type="protein sequence ID" value="RSN74932.1"/>
    <property type="molecule type" value="Genomic_DNA"/>
</dbReference>
<dbReference type="AlphaFoldDB" id="A0A3R9X497"/>
<dbReference type="PANTHER" id="PTHR43861:SF1">
    <property type="entry name" value="TRANS-ACONITATE 2-METHYLTRANSFERASE"/>
    <property type="match status" value="1"/>
</dbReference>
<keyword evidence="3" id="KW-0808">Transferase</keyword>
<protein>
    <submittedName>
        <fullName evidence="3">Class I SAM-dependent methyltransferase</fullName>
    </submittedName>
</protein>
<evidence type="ECO:0000313" key="3">
    <source>
        <dbReference type="EMBL" id="RSN74932.1"/>
    </source>
</evidence>
<accession>A0A3R9X497</accession>
<proteinExistence type="predicted"/>
<dbReference type="SUPFAM" id="SSF53335">
    <property type="entry name" value="S-adenosyl-L-methionine-dependent methyltransferases"/>
    <property type="match status" value="1"/>
</dbReference>
<dbReference type="Gene3D" id="3.40.50.150">
    <property type="entry name" value="Vaccinia Virus protein VP39"/>
    <property type="match status" value="1"/>
</dbReference>
<keyword evidence="4" id="KW-1185">Reference proteome</keyword>
<keyword evidence="1" id="KW-1133">Transmembrane helix</keyword>
<keyword evidence="1" id="KW-0472">Membrane</keyword>
<sequence>MNIHQLSKNTIKTGYENAAEDYDAYRLPWIKGPLIILEGEILRRFVKGESILEVGCGTGRIARYFVDDKEYFGIDISHSMVRCARRKYNHNPHLILSDAEMMCFREGTFESLFLTKVFKFLNPSSFLEEAKRILKKNGRLLLIVQVRDSAALRLAQALNLFVKKQEKRYYTQELIKMLKKAGFKPIITVPVANVVLGFYLFIWYLFYPISPLRRIMSLLTTNSRFIRLIVNLDKIVRSKFLVLIVSLR</sequence>
<organism evidence="3 4">
    <name type="scientific">Candidatus Methanodesulfokora washburnensis</name>
    <dbReference type="NCBI Taxonomy" id="2478471"/>
    <lineage>
        <taxon>Archaea</taxon>
        <taxon>Thermoproteota</taxon>
        <taxon>Candidatus Korarchaeia</taxon>
        <taxon>Candidatus Korarchaeia incertae sedis</taxon>
        <taxon>Candidatus Methanodesulfokora</taxon>
    </lineage>
</organism>
<evidence type="ECO:0000259" key="2">
    <source>
        <dbReference type="Pfam" id="PF08241"/>
    </source>
</evidence>